<evidence type="ECO:0000313" key="3">
    <source>
        <dbReference type="Proteomes" id="UP000256977"/>
    </source>
</evidence>
<protein>
    <submittedName>
        <fullName evidence="2">Uncharacterized protein</fullName>
    </submittedName>
</protein>
<dbReference type="Proteomes" id="UP000256977">
    <property type="component" value="Unassembled WGS sequence"/>
</dbReference>
<proteinExistence type="predicted"/>
<gene>
    <name evidence="2" type="ORF">DFP98_14361</name>
</gene>
<sequence>MEAFVKWVSSHALTVLIILGVIYAIAFVLTNRKSLFYKE</sequence>
<evidence type="ECO:0000313" key="2">
    <source>
        <dbReference type="EMBL" id="RED55415.1"/>
    </source>
</evidence>
<reference evidence="2 3" key="1">
    <citation type="submission" date="2018-07" db="EMBL/GenBank/DDBJ databases">
        <title>Genomic Encyclopedia of Type Strains, Phase III (KMG-III): the genomes of soil and plant-associated and newly described type strains.</title>
        <authorList>
            <person name="Whitman W."/>
        </authorList>
    </citation>
    <scope>NUCLEOTIDE SEQUENCE [LARGE SCALE GENOMIC DNA]</scope>
    <source>
        <strain evidence="2 3">CECT 7287</strain>
    </source>
</reference>
<accession>A0A3D9I176</accession>
<organism evidence="2 3">
    <name type="scientific">Cohnella phaseoli</name>
    <dbReference type="NCBI Taxonomy" id="456490"/>
    <lineage>
        <taxon>Bacteria</taxon>
        <taxon>Bacillati</taxon>
        <taxon>Bacillota</taxon>
        <taxon>Bacilli</taxon>
        <taxon>Bacillales</taxon>
        <taxon>Paenibacillaceae</taxon>
        <taxon>Cohnella</taxon>
    </lineage>
</organism>
<dbReference type="AlphaFoldDB" id="A0A3D9I176"/>
<keyword evidence="3" id="KW-1185">Reference proteome</keyword>
<name>A0A3D9I176_9BACL</name>
<keyword evidence="1" id="KW-0812">Transmembrane</keyword>
<keyword evidence="1" id="KW-0472">Membrane</keyword>
<dbReference type="EMBL" id="QRDZ01000043">
    <property type="protein sequence ID" value="RED55415.1"/>
    <property type="molecule type" value="Genomic_DNA"/>
</dbReference>
<evidence type="ECO:0000256" key="1">
    <source>
        <dbReference type="SAM" id="Phobius"/>
    </source>
</evidence>
<feature type="transmembrane region" description="Helical" evidence="1">
    <location>
        <begin position="12"/>
        <end position="30"/>
    </location>
</feature>
<keyword evidence="1" id="KW-1133">Transmembrane helix</keyword>
<comment type="caution">
    <text evidence="2">The sequence shown here is derived from an EMBL/GenBank/DDBJ whole genome shotgun (WGS) entry which is preliminary data.</text>
</comment>